<dbReference type="GeneID" id="117230622"/>
<name>A0A6J3JV92_9HYME</name>
<sequence>MYPKFDICVEHPLGILCKCTDYQEIVNKFGSYGIGTEHYLLPKVNVESIASAKVLWIKNPIRLCGDFSKPLLLYPREQPNINISNVDKMWIPIVPDLIPLKFIFHKL</sequence>
<proteinExistence type="predicted"/>
<dbReference type="AlphaFoldDB" id="A0A6J3JV92"/>
<protein>
    <submittedName>
        <fullName evidence="2">Uncharacterized protein LOC117230622</fullName>
    </submittedName>
</protein>
<evidence type="ECO:0000313" key="2">
    <source>
        <dbReference type="RefSeq" id="XP_033344129.1"/>
    </source>
</evidence>
<evidence type="ECO:0000313" key="1">
    <source>
        <dbReference type="Proteomes" id="UP000504631"/>
    </source>
</evidence>
<dbReference type="Proteomes" id="UP000504631">
    <property type="component" value="Unplaced"/>
</dbReference>
<keyword evidence="1" id="KW-1185">Reference proteome</keyword>
<gene>
    <name evidence="2" type="primary">LOC117230622</name>
</gene>
<dbReference type="KEGG" id="bvk:117230622"/>
<dbReference type="RefSeq" id="XP_033344129.1">
    <property type="nucleotide sequence ID" value="XM_033488238.1"/>
</dbReference>
<accession>A0A6J3JV92</accession>
<reference evidence="2" key="1">
    <citation type="submission" date="2025-08" db="UniProtKB">
        <authorList>
            <consortium name="RefSeq"/>
        </authorList>
    </citation>
    <scope>IDENTIFICATION</scope>
    <source>
        <tissue evidence="2">Muscle</tissue>
    </source>
</reference>
<organism evidence="1 2">
    <name type="scientific">Bombus vosnesenskii</name>
    <dbReference type="NCBI Taxonomy" id="207650"/>
    <lineage>
        <taxon>Eukaryota</taxon>
        <taxon>Metazoa</taxon>
        <taxon>Ecdysozoa</taxon>
        <taxon>Arthropoda</taxon>
        <taxon>Hexapoda</taxon>
        <taxon>Insecta</taxon>
        <taxon>Pterygota</taxon>
        <taxon>Neoptera</taxon>
        <taxon>Endopterygota</taxon>
        <taxon>Hymenoptera</taxon>
        <taxon>Apocrita</taxon>
        <taxon>Aculeata</taxon>
        <taxon>Apoidea</taxon>
        <taxon>Anthophila</taxon>
        <taxon>Apidae</taxon>
        <taxon>Bombus</taxon>
        <taxon>Pyrobombus</taxon>
    </lineage>
</organism>